<gene>
    <name evidence="2" type="ORF">KSP40_PGU005654</name>
</gene>
<organism evidence="2 3">
    <name type="scientific">Platanthera guangdongensis</name>
    <dbReference type="NCBI Taxonomy" id="2320717"/>
    <lineage>
        <taxon>Eukaryota</taxon>
        <taxon>Viridiplantae</taxon>
        <taxon>Streptophyta</taxon>
        <taxon>Embryophyta</taxon>
        <taxon>Tracheophyta</taxon>
        <taxon>Spermatophyta</taxon>
        <taxon>Magnoliopsida</taxon>
        <taxon>Liliopsida</taxon>
        <taxon>Asparagales</taxon>
        <taxon>Orchidaceae</taxon>
        <taxon>Orchidoideae</taxon>
        <taxon>Orchideae</taxon>
        <taxon>Orchidinae</taxon>
        <taxon>Platanthera</taxon>
    </lineage>
</organism>
<dbReference type="Proteomes" id="UP001412067">
    <property type="component" value="Unassembled WGS sequence"/>
</dbReference>
<feature type="region of interest" description="Disordered" evidence="1">
    <location>
        <begin position="1"/>
        <end position="28"/>
    </location>
</feature>
<protein>
    <submittedName>
        <fullName evidence="2">Uncharacterized protein</fullName>
    </submittedName>
</protein>
<name>A0ABR2LCU5_9ASPA</name>
<comment type="caution">
    <text evidence="2">The sequence shown here is derived from an EMBL/GenBank/DDBJ whole genome shotgun (WGS) entry which is preliminary data.</text>
</comment>
<reference evidence="2 3" key="1">
    <citation type="journal article" date="2022" name="Nat. Plants">
        <title>Genomes of leafy and leafless Platanthera orchids illuminate the evolution of mycoheterotrophy.</title>
        <authorList>
            <person name="Li M.H."/>
            <person name="Liu K.W."/>
            <person name="Li Z."/>
            <person name="Lu H.C."/>
            <person name="Ye Q.L."/>
            <person name="Zhang D."/>
            <person name="Wang J.Y."/>
            <person name="Li Y.F."/>
            <person name="Zhong Z.M."/>
            <person name="Liu X."/>
            <person name="Yu X."/>
            <person name="Liu D.K."/>
            <person name="Tu X.D."/>
            <person name="Liu B."/>
            <person name="Hao Y."/>
            <person name="Liao X.Y."/>
            <person name="Jiang Y.T."/>
            <person name="Sun W.H."/>
            <person name="Chen J."/>
            <person name="Chen Y.Q."/>
            <person name="Ai Y."/>
            <person name="Zhai J.W."/>
            <person name="Wu S.S."/>
            <person name="Zhou Z."/>
            <person name="Hsiao Y.Y."/>
            <person name="Wu W.L."/>
            <person name="Chen Y.Y."/>
            <person name="Lin Y.F."/>
            <person name="Hsu J.L."/>
            <person name="Li C.Y."/>
            <person name="Wang Z.W."/>
            <person name="Zhao X."/>
            <person name="Zhong W.Y."/>
            <person name="Ma X.K."/>
            <person name="Ma L."/>
            <person name="Huang J."/>
            <person name="Chen G.Z."/>
            <person name="Huang M.Z."/>
            <person name="Huang L."/>
            <person name="Peng D.H."/>
            <person name="Luo Y.B."/>
            <person name="Zou S.Q."/>
            <person name="Chen S.P."/>
            <person name="Lan S."/>
            <person name="Tsai W.C."/>
            <person name="Van de Peer Y."/>
            <person name="Liu Z.J."/>
        </authorList>
    </citation>
    <scope>NUCLEOTIDE SEQUENCE [LARGE SCALE GENOMIC DNA]</scope>
    <source>
        <strain evidence="2">Lor288</strain>
    </source>
</reference>
<sequence length="191" mass="20738">MMTPLPLVKRSGALPPSPTAPRRRFPASPRNPLVCFSLSLSHITDQSQDGLAPHPMIPTTHRPTPPHLPPPRLPPTMTLTTPVWEVMFTSTARPSPVTIRCFVGTASLTCSTAPAMPTQSTSKGSSFTRRCGSTILLSKTSPPSYTTPSIILRMFIRTGYPTVSSFTADEVPHCAALVSVYLMWRHSPECS</sequence>
<dbReference type="EMBL" id="JBBWWR010000021">
    <property type="protein sequence ID" value="KAK8937891.1"/>
    <property type="molecule type" value="Genomic_DNA"/>
</dbReference>
<proteinExistence type="predicted"/>
<evidence type="ECO:0000313" key="3">
    <source>
        <dbReference type="Proteomes" id="UP001412067"/>
    </source>
</evidence>
<evidence type="ECO:0000313" key="2">
    <source>
        <dbReference type="EMBL" id="KAK8937891.1"/>
    </source>
</evidence>
<accession>A0ABR2LCU5</accession>
<evidence type="ECO:0000256" key="1">
    <source>
        <dbReference type="SAM" id="MobiDB-lite"/>
    </source>
</evidence>
<keyword evidence="3" id="KW-1185">Reference proteome</keyword>